<dbReference type="Pfam" id="PF01252">
    <property type="entry name" value="Peptidase_A8"/>
    <property type="match status" value="1"/>
</dbReference>
<feature type="transmembrane region" description="Helical" evidence="9">
    <location>
        <begin position="125"/>
        <end position="142"/>
    </location>
</feature>
<evidence type="ECO:0000256" key="5">
    <source>
        <dbReference type="ARBA" id="ARBA00022750"/>
    </source>
</evidence>
<sequence>MKRTTGLGIALFLITLILDYATKVLSEAHLAEGPITIVPGWVWLRLAYNRGVAFSIMEGMPHWILGVGALVLICVVVWSLRALATRPSGAAALGLLAAGGIANAIDRLHDGQVTDMISVWRWPVFNVADTAITIGVGLLFWASRKTKEAPEASHAASPGAIPAAADTELHREP</sequence>
<keyword evidence="6 9" id="KW-0378">Hydrolase</keyword>
<evidence type="ECO:0000313" key="14">
    <source>
        <dbReference type="Proteomes" id="UP000055590"/>
    </source>
</evidence>
<evidence type="ECO:0000256" key="4">
    <source>
        <dbReference type="ARBA" id="ARBA00022692"/>
    </source>
</evidence>
<keyword evidence="8 9" id="KW-0472">Membrane</keyword>
<dbReference type="KEGG" id="vin:AKJ08_0335"/>
<dbReference type="EMBL" id="CP012332">
    <property type="protein sequence ID" value="AKU89948.1"/>
    <property type="molecule type" value="Genomic_DNA"/>
</dbReference>
<comment type="caution">
    <text evidence="9">Lacks conserved residue(s) required for the propagation of feature annotation.</text>
</comment>
<dbReference type="GO" id="GO:0006508">
    <property type="term" value="P:proteolysis"/>
    <property type="evidence" value="ECO:0007669"/>
    <property type="project" value="UniProtKB-KW"/>
</dbReference>
<name>A0A0K1P8U0_9BACT</name>
<keyword evidence="4 9" id="KW-0812">Transmembrane</keyword>
<evidence type="ECO:0000256" key="7">
    <source>
        <dbReference type="ARBA" id="ARBA00022989"/>
    </source>
</evidence>
<evidence type="ECO:0000256" key="10">
    <source>
        <dbReference type="RuleBase" id="RU000594"/>
    </source>
</evidence>
<feature type="transmembrane region" description="Helical" evidence="9">
    <location>
        <begin position="60"/>
        <end position="80"/>
    </location>
</feature>
<gene>
    <name evidence="9" type="primary">lspA</name>
    <name evidence="13" type="ORF">AKJ08_0335</name>
</gene>
<evidence type="ECO:0000256" key="12">
    <source>
        <dbReference type="SAM" id="MobiDB-lite"/>
    </source>
</evidence>
<keyword evidence="13" id="KW-0449">Lipoprotein</keyword>
<keyword evidence="14" id="KW-1185">Reference proteome</keyword>
<comment type="subcellular location">
    <subcellularLocation>
        <location evidence="9">Cell membrane</location>
        <topology evidence="9">Multi-pass membrane protein</topology>
    </subcellularLocation>
</comment>
<feature type="transmembrane region" description="Helical" evidence="9">
    <location>
        <begin position="87"/>
        <end position="105"/>
    </location>
</feature>
<dbReference type="HAMAP" id="MF_00161">
    <property type="entry name" value="LspA"/>
    <property type="match status" value="1"/>
</dbReference>
<proteinExistence type="inferred from homology"/>
<dbReference type="GO" id="GO:0004190">
    <property type="term" value="F:aspartic-type endopeptidase activity"/>
    <property type="evidence" value="ECO:0007669"/>
    <property type="project" value="UniProtKB-UniRule"/>
</dbReference>
<dbReference type="PRINTS" id="PR00781">
    <property type="entry name" value="LIPOSIGPTASE"/>
</dbReference>
<dbReference type="OrthoDB" id="9810259at2"/>
<evidence type="ECO:0000256" key="6">
    <source>
        <dbReference type="ARBA" id="ARBA00022801"/>
    </source>
</evidence>
<evidence type="ECO:0000313" key="13">
    <source>
        <dbReference type="EMBL" id="AKU89948.1"/>
    </source>
</evidence>
<dbReference type="EC" id="3.4.23.36" evidence="9"/>
<keyword evidence="7 9" id="KW-1133">Transmembrane helix</keyword>
<evidence type="ECO:0000256" key="8">
    <source>
        <dbReference type="ARBA" id="ARBA00023136"/>
    </source>
</evidence>
<feature type="active site" evidence="9">
    <location>
        <position position="129"/>
    </location>
</feature>
<dbReference type="GO" id="GO:0005886">
    <property type="term" value="C:plasma membrane"/>
    <property type="evidence" value="ECO:0007669"/>
    <property type="project" value="UniProtKB-SubCell"/>
</dbReference>
<dbReference type="PROSITE" id="PS00855">
    <property type="entry name" value="SPASE_II"/>
    <property type="match status" value="1"/>
</dbReference>
<comment type="similarity">
    <text evidence="1 9 11">Belongs to the peptidase A8 family.</text>
</comment>
<feature type="region of interest" description="Disordered" evidence="12">
    <location>
        <begin position="150"/>
        <end position="173"/>
    </location>
</feature>
<keyword evidence="5 9" id="KW-0064">Aspartyl protease</keyword>
<dbReference type="Proteomes" id="UP000055590">
    <property type="component" value="Chromosome"/>
</dbReference>
<evidence type="ECO:0000256" key="2">
    <source>
        <dbReference type="ARBA" id="ARBA00022475"/>
    </source>
</evidence>
<dbReference type="NCBIfam" id="TIGR00077">
    <property type="entry name" value="lspA"/>
    <property type="match status" value="1"/>
</dbReference>
<evidence type="ECO:0000256" key="3">
    <source>
        <dbReference type="ARBA" id="ARBA00022670"/>
    </source>
</evidence>
<comment type="pathway">
    <text evidence="9">Protein modification; lipoprotein biosynthesis (signal peptide cleavage).</text>
</comment>
<feature type="active site" evidence="9">
    <location>
        <position position="115"/>
    </location>
</feature>
<dbReference type="AlphaFoldDB" id="A0A0K1P8U0"/>
<dbReference type="UniPathway" id="UPA00665"/>
<dbReference type="PANTHER" id="PTHR33695:SF1">
    <property type="entry name" value="LIPOPROTEIN SIGNAL PEPTIDASE"/>
    <property type="match status" value="1"/>
</dbReference>
<reference evidence="13 14" key="1">
    <citation type="submission" date="2015-08" db="EMBL/GenBank/DDBJ databases">
        <authorList>
            <person name="Babu N.S."/>
            <person name="Beckwith C.J."/>
            <person name="Beseler K.G."/>
            <person name="Brison A."/>
            <person name="Carone J.V."/>
            <person name="Caskin T.P."/>
            <person name="Diamond M."/>
            <person name="Durham M.E."/>
            <person name="Foxe J.M."/>
            <person name="Go M."/>
            <person name="Henderson B.A."/>
            <person name="Jones I.B."/>
            <person name="McGettigan J.A."/>
            <person name="Micheletti S.J."/>
            <person name="Nasrallah M.E."/>
            <person name="Ortiz D."/>
            <person name="Piller C.R."/>
            <person name="Privatt S.R."/>
            <person name="Schneider S.L."/>
            <person name="Sharp S."/>
            <person name="Smith T.C."/>
            <person name="Stanton J.D."/>
            <person name="Ullery H.E."/>
            <person name="Wilson R.J."/>
            <person name="Serrano M.G."/>
            <person name="Buck G."/>
            <person name="Lee V."/>
            <person name="Wang Y."/>
            <person name="Carvalho R."/>
            <person name="Voegtly L."/>
            <person name="Shi R."/>
            <person name="Duckworth R."/>
            <person name="Johnson A."/>
            <person name="Loviza R."/>
            <person name="Walstead R."/>
            <person name="Shah Z."/>
            <person name="Kiflezghi M."/>
            <person name="Wade K."/>
            <person name="Ball S.L."/>
            <person name="Bradley K.W."/>
            <person name="Asai D.J."/>
            <person name="Bowman C.A."/>
            <person name="Russell D.A."/>
            <person name="Pope W.H."/>
            <person name="Jacobs-Sera D."/>
            <person name="Hendrix R.W."/>
            <person name="Hatfull G.F."/>
        </authorList>
    </citation>
    <scope>NUCLEOTIDE SEQUENCE [LARGE SCALE GENOMIC DNA]</scope>
    <source>
        <strain evidence="13 14">DSM 27710</strain>
    </source>
</reference>
<dbReference type="PANTHER" id="PTHR33695">
    <property type="entry name" value="LIPOPROTEIN SIGNAL PEPTIDASE"/>
    <property type="match status" value="1"/>
</dbReference>
<dbReference type="STRING" id="1391653.AKJ08_0335"/>
<protein>
    <recommendedName>
        <fullName evidence="9">Lipoprotein signal peptidase</fullName>
        <ecNumber evidence="9">3.4.23.36</ecNumber>
    </recommendedName>
    <alternativeName>
        <fullName evidence="9">Prolipoprotein signal peptidase</fullName>
    </alternativeName>
    <alternativeName>
        <fullName evidence="9">Signal peptidase II</fullName>
        <shortName evidence="9">SPase II</shortName>
    </alternativeName>
</protein>
<keyword evidence="2 9" id="KW-1003">Cell membrane</keyword>
<comment type="catalytic activity">
    <reaction evidence="9 10">
        <text>Release of signal peptides from bacterial membrane prolipoproteins. Hydrolyzes -Xaa-Yaa-Zaa-|-(S,diacylglyceryl)Cys-, in which Xaa is hydrophobic (preferably Leu), and Yaa (Ala or Ser) and Zaa (Gly or Ala) have small, neutral side chains.</text>
        <dbReference type="EC" id="3.4.23.36"/>
    </reaction>
</comment>
<organism evidence="13 14">
    <name type="scientific">Vulgatibacter incomptus</name>
    <dbReference type="NCBI Taxonomy" id="1391653"/>
    <lineage>
        <taxon>Bacteria</taxon>
        <taxon>Pseudomonadati</taxon>
        <taxon>Myxococcota</taxon>
        <taxon>Myxococcia</taxon>
        <taxon>Myxococcales</taxon>
        <taxon>Cystobacterineae</taxon>
        <taxon>Vulgatibacteraceae</taxon>
        <taxon>Vulgatibacter</taxon>
    </lineage>
</organism>
<keyword evidence="3 9" id="KW-0645">Protease</keyword>
<feature type="compositionally biased region" description="Low complexity" evidence="12">
    <location>
        <begin position="152"/>
        <end position="165"/>
    </location>
</feature>
<dbReference type="InterPro" id="IPR001872">
    <property type="entry name" value="Peptidase_A8"/>
</dbReference>
<evidence type="ECO:0000256" key="11">
    <source>
        <dbReference type="RuleBase" id="RU004181"/>
    </source>
</evidence>
<comment type="function">
    <text evidence="9 10">This protein specifically catalyzes the removal of signal peptides from prolipoproteins.</text>
</comment>
<dbReference type="PATRIC" id="fig|1391653.3.peg.348"/>
<evidence type="ECO:0000256" key="9">
    <source>
        <dbReference type="HAMAP-Rule" id="MF_00161"/>
    </source>
</evidence>
<accession>A0A0K1P8U0</accession>
<dbReference type="RefSeq" id="WP_050724461.1">
    <property type="nucleotide sequence ID" value="NZ_CP012332.1"/>
</dbReference>
<evidence type="ECO:0000256" key="1">
    <source>
        <dbReference type="ARBA" id="ARBA00006139"/>
    </source>
</evidence>